<dbReference type="Pfam" id="PF06772">
    <property type="entry name" value="LtrA"/>
    <property type="match status" value="1"/>
</dbReference>
<comment type="caution">
    <text evidence="2">The sequence shown here is derived from an EMBL/GenBank/DDBJ whole genome shotgun (WGS) entry which is preliminary data.</text>
</comment>
<keyword evidence="1" id="KW-0812">Transmembrane</keyword>
<feature type="transmembrane region" description="Helical" evidence="1">
    <location>
        <begin position="228"/>
        <end position="252"/>
    </location>
</feature>
<protein>
    <submittedName>
        <fullName evidence="2">Membrane protein</fullName>
    </submittedName>
</protein>
<feature type="transmembrane region" description="Helical" evidence="1">
    <location>
        <begin position="138"/>
        <end position="155"/>
    </location>
</feature>
<sequence>MTALMRGRSSHTDSRVSFAELFFDLVFVFAITQLSHYLLAHFTVLGAVQMLMLSLAVWWQWTYTAWVTNWLNPEKPAVRLMLMGLMLLGLVLSTSIPEAFGAKSWLFGAGMAAMHLFRTCFALWALRGSGQQANMTRILAWGLPYALLWVLGGLAEGQTRMLWWTLALLQGYLAGWVGFYTPGLGRSSTREWDVSGEHMAERAGLFVIVALGESIMVSGATFSDLTPGVWSTLAMFAAFAGTVAMWWIYFVANAQAGNTTMQVTDDAGRLARSVYTYIHILIVLGIILTAVGDEFLLTHPGDAVTPHVALSVIGGPALFLLGNLMFKTVVCGLPVSHLVGLGALGALALGSGLMSTLTLALLTVAALLVVAVWESRVTERQLA</sequence>
<keyword evidence="1" id="KW-0472">Membrane</keyword>
<feature type="transmembrane region" description="Helical" evidence="1">
    <location>
        <begin position="21"/>
        <end position="40"/>
    </location>
</feature>
<feature type="transmembrane region" description="Helical" evidence="1">
    <location>
        <begin position="329"/>
        <end position="349"/>
    </location>
</feature>
<dbReference type="InterPro" id="IPR010640">
    <property type="entry name" value="Low_temperature_requirement_A"/>
</dbReference>
<feature type="transmembrane region" description="Helical" evidence="1">
    <location>
        <begin position="203"/>
        <end position="222"/>
    </location>
</feature>
<feature type="transmembrane region" description="Helical" evidence="1">
    <location>
        <begin position="80"/>
        <end position="100"/>
    </location>
</feature>
<name>A0ABQ3K9S7_9DEIO</name>
<accession>A0ABQ3K9S7</accession>
<feature type="transmembrane region" description="Helical" evidence="1">
    <location>
        <begin position="355"/>
        <end position="373"/>
    </location>
</feature>
<organism evidence="2 3">
    <name type="scientific">Deinococcus piscis</name>
    <dbReference type="NCBI Taxonomy" id="394230"/>
    <lineage>
        <taxon>Bacteria</taxon>
        <taxon>Thermotogati</taxon>
        <taxon>Deinococcota</taxon>
        <taxon>Deinococci</taxon>
        <taxon>Deinococcales</taxon>
        <taxon>Deinococcaceae</taxon>
        <taxon>Deinococcus</taxon>
    </lineage>
</organism>
<feature type="transmembrane region" description="Helical" evidence="1">
    <location>
        <begin position="273"/>
        <end position="292"/>
    </location>
</feature>
<feature type="transmembrane region" description="Helical" evidence="1">
    <location>
        <begin position="46"/>
        <end position="68"/>
    </location>
</feature>
<feature type="transmembrane region" description="Helical" evidence="1">
    <location>
        <begin position="106"/>
        <end position="126"/>
    </location>
</feature>
<dbReference type="Proteomes" id="UP000632154">
    <property type="component" value="Unassembled WGS sequence"/>
</dbReference>
<dbReference type="PANTHER" id="PTHR36840:SF1">
    <property type="entry name" value="BLL5714 PROTEIN"/>
    <property type="match status" value="1"/>
</dbReference>
<keyword evidence="3" id="KW-1185">Reference proteome</keyword>
<feature type="transmembrane region" description="Helical" evidence="1">
    <location>
        <begin position="304"/>
        <end position="322"/>
    </location>
</feature>
<evidence type="ECO:0000313" key="3">
    <source>
        <dbReference type="Proteomes" id="UP000632154"/>
    </source>
</evidence>
<keyword evidence="1" id="KW-1133">Transmembrane helix</keyword>
<dbReference type="PANTHER" id="PTHR36840">
    <property type="entry name" value="BLL5714 PROTEIN"/>
    <property type="match status" value="1"/>
</dbReference>
<evidence type="ECO:0000256" key="1">
    <source>
        <dbReference type="SAM" id="Phobius"/>
    </source>
</evidence>
<feature type="transmembrane region" description="Helical" evidence="1">
    <location>
        <begin position="161"/>
        <end position="182"/>
    </location>
</feature>
<evidence type="ECO:0000313" key="2">
    <source>
        <dbReference type="EMBL" id="GHG10053.1"/>
    </source>
</evidence>
<proteinExistence type="predicted"/>
<dbReference type="EMBL" id="BNAL01000039">
    <property type="protein sequence ID" value="GHG10053.1"/>
    <property type="molecule type" value="Genomic_DNA"/>
</dbReference>
<gene>
    <name evidence="2" type="ORF">GCM10017783_23190</name>
</gene>
<reference evidence="3" key="1">
    <citation type="journal article" date="2019" name="Int. J. Syst. Evol. Microbiol.">
        <title>The Global Catalogue of Microorganisms (GCM) 10K type strain sequencing project: providing services to taxonomists for standard genome sequencing and annotation.</title>
        <authorList>
            <consortium name="The Broad Institute Genomics Platform"/>
            <consortium name="The Broad Institute Genome Sequencing Center for Infectious Disease"/>
            <person name="Wu L."/>
            <person name="Ma J."/>
        </authorList>
    </citation>
    <scope>NUCLEOTIDE SEQUENCE [LARGE SCALE GENOMIC DNA]</scope>
    <source>
        <strain evidence="3">CGMCC 1.18439</strain>
    </source>
</reference>